<evidence type="ECO:0000313" key="2">
    <source>
        <dbReference type="EMBL" id="EEF23219.1"/>
    </source>
</evidence>
<gene>
    <name evidence="2" type="ORF">RCOM_1961030</name>
</gene>
<protein>
    <submittedName>
        <fullName evidence="2">Uncharacterized protein</fullName>
    </submittedName>
</protein>
<dbReference type="Proteomes" id="UP000008311">
    <property type="component" value="Unassembled WGS sequence"/>
</dbReference>
<evidence type="ECO:0000256" key="1">
    <source>
        <dbReference type="SAM" id="MobiDB-lite"/>
    </source>
</evidence>
<name>B9TLP4_RICCO</name>
<keyword evidence="3" id="KW-1185">Reference proteome</keyword>
<dbReference type="EMBL" id="EQ987195">
    <property type="protein sequence ID" value="EEF23219.1"/>
    <property type="molecule type" value="Genomic_DNA"/>
</dbReference>
<proteinExistence type="predicted"/>
<sequence>MYPPPSVVSHGSEDRLGSPADQGTLTISARAAVLAKGRMKRKMTRSLRMIPPGEIGDRNEPVGASTA</sequence>
<accession>B9TLP4</accession>
<feature type="region of interest" description="Disordered" evidence="1">
    <location>
        <begin position="39"/>
        <end position="67"/>
    </location>
</feature>
<feature type="region of interest" description="Disordered" evidence="1">
    <location>
        <begin position="1"/>
        <end position="24"/>
    </location>
</feature>
<evidence type="ECO:0000313" key="3">
    <source>
        <dbReference type="Proteomes" id="UP000008311"/>
    </source>
</evidence>
<reference evidence="3" key="1">
    <citation type="journal article" date="2010" name="Nat. Biotechnol.">
        <title>Draft genome sequence of the oilseed species Ricinus communis.</title>
        <authorList>
            <person name="Chan A.P."/>
            <person name="Crabtree J."/>
            <person name="Zhao Q."/>
            <person name="Lorenzi H."/>
            <person name="Orvis J."/>
            <person name="Puiu D."/>
            <person name="Melake-Berhan A."/>
            <person name="Jones K.M."/>
            <person name="Redman J."/>
            <person name="Chen G."/>
            <person name="Cahoon E.B."/>
            <person name="Gedil M."/>
            <person name="Stanke M."/>
            <person name="Haas B.J."/>
            <person name="Wortman J.R."/>
            <person name="Fraser-Liggett C.M."/>
            <person name="Ravel J."/>
            <person name="Rabinowicz P.D."/>
        </authorList>
    </citation>
    <scope>NUCLEOTIDE SEQUENCE [LARGE SCALE GENOMIC DNA]</scope>
    <source>
        <strain evidence="3">cv. Hale</strain>
    </source>
</reference>
<dbReference type="AlphaFoldDB" id="B9TLP4"/>
<organism evidence="2 3">
    <name type="scientific">Ricinus communis</name>
    <name type="common">Castor bean</name>
    <dbReference type="NCBI Taxonomy" id="3988"/>
    <lineage>
        <taxon>Eukaryota</taxon>
        <taxon>Viridiplantae</taxon>
        <taxon>Streptophyta</taxon>
        <taxon>Embryophyta</taxon>
        <taxon>Tracheophyta</taxon>
        <taxon>Spermatophyta</taxon>
        <taxon>Magnoliopsida</taxon>
        <taxon>eudicotyledons</taxon>
        <taxon>Gunneridae</taxon>
        <taxon>Pentapetalae</taxon>
        <taxon>rosids</taxon>
        <taxon>fabids</taxon>
        <taxon>Malpighiales</taxon>
        <taxon>Euphorbiaceae</taxon>
        <taxon>Acalyphoideae</taxon>
        <taxon>Acalypheae</taxon>
        <taxon>Ricinus</taxon>
    </lineage>
</organism>
<dbReference type="InParanoid" id="B9TLP4"/>